<feature type="region of interest" description="Disordered" evidence="1">
    <location>
        <begin position="34"/>
        <end position="62"/>
    </location>
</feature>
<evidence type="ECO:0000313" key="2">
    <source>
        <dbReference type="EMBL" id="NMO20748.1"/>
    </source>
</evidence>
<dbReference type="InterPro" id="IPR008969">
    <property type="entry name" value="CarboxyPept-like_regulatory"/>
</dbReference>
<keyword evidence="3" id="KW-1185">Reference proteome</keyword>
<reference evidence="2 3" key="1">
    <citation type="submission" date="2020-04" db="EMBL/GenBank/DDBJ databases">
        <title>Draft genome of Pyxidicoccus fallax type strain.</title>
        <authorList>
            <person name="Whitworth D.E."/>
        </authorList>
    </citation>
    <scope>NUCLEOTIDE SEQUENCE [LARGE SCALE GENOMIC DNA]</scope>
    <source>
        <strain evidence="2 3">DSM 14698</strain>
    </source>
</reference>
<accession>A0A848LS21</accession>
<name>A0A848LS21_9BACT</name>
<dbReference type="Gene3D" id="2.60.40.420">
    <property type="entry name" value="Cupredoxins - blue copper proteins"/>
    <property type="match status" value="1"/>
</dbReference>
<gene>
    <name evidence="2" type="ORF">HG543_38755</name>
</gene>
<dbReference type="Proteomes" id="UP000518300">
    <property type="component" value="Unassembled WGS sequence"/>
</dbReference>
<dbReference type="InterPro" id="IPR008972">
    <property type="entry name" value="Cupredoxin"/>
</dbReference>
<dbReference type="EMBL" id="JABBJJ010000267">
    <property type="protein sequence ID" value="NMO20748.1"/>
    <property type="molecule type" value="Genomic_DNA"/>
</dbReference>
<sequence length="277" mass="29516">MLHLKLLHAPVRPERVLRAIFLGSLVLALAPACRESTPPQPPAAPASGAGLPAPAVNPAPTATGWGTLEGRIRLAGTPPKPARQPTIGTVVSVCGEETEDRSLVVGGEGALAHVVVSVKEGATLSAPRAATPEPVLDQKRCVYDPPVMAARAGATLALRNSDPLVHNVRAASGTNRSFFNVAMPLEGMTVRRQLPATPGDVPIRCDVHPWMRSLVKTFDHAYFATTDAEGRFRLEVPEGTHTVVLWHERLPEVAHTVNVKAGETVQVEQTWNVADLK</sequence>
<evidence type="ECO:0000256" key="1">
    <source>
        <dbReference type="SAM" id="MobiDB-lite"/>
    </source>
</evidence>
<dbReference type="SUPFAM" id="SSF49464">
    <property type="entry name" value="Carboxypeptidase regulatory domain-like"/>
    <property type="match status" value="1"/>
</dbReference>
<feature type="compositionally biased region" description="Low complexity" evidence="1">
    <location>
        <begin position="45"/>
        <end position="62"/>
    </location>
</feature>
<dbReference type="AlphaFoldDB" id="A0A848LS21"/>
<comment type="caution">
    <text evidence="2">The sequence shown here is derived from an EMBL/GenBank/DDBJ whole genome shotgun (WGS) entry which is preliminary data.</text>
</comment>
<organism evidence="2 3">
    <name type="scientific">Pyxidicoccus fallax</name>
    <dbReference type="NCBI Taxonomy" id="394095"/>
    <lineage>
        <taxon>Bacteria</taxon>
        <taxon>Pseudomonadati</taxon>
        <taxon>Myxococcota</taxon>
        <taxon>Myxococcia</taxon>
        <taxon>Myxococcales</taxon>
        <taxon>Cystobacterineae</taxon>
        <taxon>Myxococcaceae</taxon>
        <taxon>Pyxidicoccus</taxon>
    </lineage>
</organism>
<protein>
    <submittedName>
        <fullName evidence="2">Uncharacterized protein</fullName>
    </submittedName>
</protein>
<evidence type="ECO:0000313" key="3">
    <source>
        <dbReference type="Proteomes" id="UP000518300"/>
    </source>
</evidence>
<proteinExistence type="predicted"/>
<dbReference type="SUPFAM" id="SSF49503">
    <property type="entry name" value="Cupredoxins"/>
    <property type="match status" value="1"/>
</dbReference>